<keyword evidence="1" id="KW-1133">Transmembrane helix</keyword>
<evidence type="ECO:0000256" key="1">
    <source>
        <dbReference type="SAM" id="Phobius"/>
    </source>
</evidence>
<gene>
    <name evidence="2" type="ORF">WJT86_06445</name>
</gene>
<comment type="caution">
    <text evidence="2">The sequence shown here is derived from an EMBL/GenBank/DDBJ whole genome shotgun (WGS) entry which is preliminary data.</text>
</comment>
<protein>
    <submittedName>
        <fullName evidence="2">Uncharacterized protein</fullName>
    </submittedName>
</protein>
<feature type="transmembrane region" description="Helical" evidence="1">
    <location>
        <begin position="230"/>
        <end position="250"/>
    </location>
</feature>
<reference evidence="2 3" key="1">
    <citation type="submission" date="2024-04" db="EMBL/GenBank/DDBJ databases">
        <title>A novel species isolated from cricket.</title>
        <authorList>
            <person name="Wang H.-C."/>
        </authorList>
    </citation>
    <scope>NUCLEOTIDE SEQUENCE [LARGE SCALE GENOMIC DNA]</scope>
    <source>
        <strain evidence="2 3">WL0021</strain>
    </source>
</reference>
<feature type="transmembrane region" description="Helical" evidence="1">
    <location>
        <begin position="72"/>
        <end position="105"/>
    </location>
</feature>
<evidence type="ECO:0000313" key="3">
    <source>
        <dbReference type="Proteomes" id="UP001418637"/>
    </source>
</evidence>
<evidence type="ECO:0000313" key="2">
    <source>
        <dbReference type="EMBL" id="MEN3930703.1"/>
    </source>
</evidence>
<dbReference type="EMBL" id="JBBYXI010000002">
    <property type="protein sequence ID" value="MEN3930703.1"/>
    <property type="molecule type" value="Genomic_DNA"/>
</dbReference>
<organism evidence="2 3">
    <name type="scientific">Hohaiivirga grylli</name>
    <dbReference type="NCBI Taxonomy" id="3133970"/>
    <lineage>
        <taxon>Bacteria</taxon>
        <taxon>Pseudomonadati</taxon>
        <taxon>Pseudomonadota</taxon>
        <taxon>Alphaproteobacteria</taxon>
        <taxon>Hyphomicrobiales</taxon>
        <taxon>Methylobacteriaceae</taxon>
        <taxon>Hohaiivirga</taxon>
    </lineage>
</organism>
<keyword evidence="1" id="KW-0472">Membrane</keyword>
<keyword evidence="3" id="KW-1185">Reference proteome</keyword>
<name>A0ABV0BI94_9HYPH</name>
<accession>A0ABV0BI94</accession>
<proteinExistence type="predicted"/>
<keyword evidence="1" id="KW-0812">Transmembrane</keyword>
<feature type="transmembrane region" description="Helical" evidence="1">
    <location>
        <begin position="175"/>
        <end position="194"/>
    </location>
</feature>
<feature type="transmembrane region" description="Helical" evidence="1">
    <location>
        <begin position="206"/>
        <end position="224"/>
    </location>
</feature>
<sequence length="258" mass="27170">MMIFLIKLLGGPFIIWLASVAGRKWGPAVSGLLGGLPLLAGCIVAALWLDLGMDYALDTARAAPSGLLANSAYMLVMAYASLYFPWYGMLACGWVAYLLVALFVASTGQSHTLEMSLIALASLLLGIWIIPKPQSPPHISKLPRSELFARMLTGFILVAGLSFASQLLGPSLTGIFAGGPVAAAVIPAFTLANGDRSAVLMQLRGFLTGLVGFNLCFLILPPLALKIGAWAVIPAGVCAVLTVYAVNYTIRFLSQARA</sequence>
<feature type="transmembrane region" description="Helical" evidence="1">
    <location>
        <begin position="111"/>
        <end position="130"/>
    </location>
</feature>
<feature type="transmembrane region" description="Helical" evidence="1">
    <location>
        <begin position="32"/>
        <end position="51"/>
    </location>
</feature>
<dbReference type="Proteomes" id="UP001418637">
    <property type="component" value="Unassembled WGS sequence"/>
</dbReference>
<dbReference type="RefSeq" id="WP_346336706.1">
    <property type="nucleotide sequence ID" value="NZ_JBBYXI010000002.1"/>
</dbReference>